<evidence type="ECO:0000313" key="1">
    <source>
        <dbReference type="EMBL" id="RJX51779.1"/>
    </source>
</evidence>
<name>A0A3A6QT06_9EURY</name>
<dbReference type="EMBL" id="QMDW01000001">
    <property type="protein sequence ID" value="RJX51779.1"/>
    <property type="molecule type" value="Genomic_DNA"/>
</dbReference>
<organism evidence="1 2">
    <name type="scientific">Halonotius pteroides</name>
    <dbReference type="NCBI Taxonomy" id="268735"/>
    <lineage>
        <taxon>Archaea</taxon>
        <taxon>Methanobacteriati</taxon>
        <taxon>Methanobacteriota</taxon>
        <taxon>Stenosarchaea group</taxon>
        <taxon>Halobacteria</taxon>
        <taxon>Halobacteriales</taxon>
        <taxon>Haloferacaceae</taxon>
        <taxon>Halonotius</taxon>
    </lineage>
</organism>
<reference evidence="1 2" key="1">
    <citation type="submission" date="2018-06" db="EMBL/GenBank/DDBJ databases">
        <title>Halonotius sp. F13-13 a new haloarchaeeon isolated from a solar saltern from Isla Cristina, Huelva, Spain.</title>
        <authorList>
            <person name="Duran-Viseras A."/>
            <person name="Sanchez-Porro C."/>
            <person name="Ventosa A."/>
        </authorList>
    </citation>
    <scope>NUCLEOTIDE SEQUENCE [LARGE SCALE GENOMIC DNA]</scope>
    <source>
        <strain evidence="1 2">CECT 7525</strain>
    </source>
</reference>
<dbReference type="RefSeq" id="WP_120082495.1">
    <property type="nucleotide sequence ID" value="NZ_QMDW01000001.1"/>
</dbReference>
<sequence>MRGTDGPAGGYPAGVETETIFEVAIPTSCRDRIDEAVLGEALAVLEAHGVAHYRVSPVGGLKVFVGIHRPDAEYESIRDELADAAYGLREHGAADGFRRLRVGLTDS</sequence>
<accession>A0A3A6QT06</accession>
<dbReference type="AlphaFoldDB" id="A0A3A6QT06"/>
<proteinExistence type="predicted"/>
<evidence type="ECO:0000313" key="2">
    <source>
        <dbReference type="Proteomes" id="UP000281564"/>
    </source>
</evidence>
<keyword evidence="2" id="KW-1185">Reference proteome</keyword>
<protein>
    <submittedName>
        <fullName evidence="1">Uncharacterized protein</fullName>
    </submittedName>
</protein>
<comment type="caution">
    <text evidence="1">The sequence shown here is derived from an EMBL/GenBank/DDBJ whole genome shotgun (WGS) entry which is preliminary data.</text>
</comment>
<dbReference type="Proteomes" id="UP000281564">
    <property type="component" value="Unassembled WGS sequence"/>
</dbReference>
<gene>
    <name evidence="1" type="ORF">DP106_00205</name>
</gene>